<feature type="compositionally biased region" description="Low complexity" evidence="7">
    <location>
        <begin position="733"/>
        <end position="742"/>
    </location>
</feature>
<dbReference type="FunFam" id="3.30.460.10:FF:000006">
    <property type="entry name" value="non-canonical poly(A) RNA polymerase PAPD5"/>
    <property type="match status" value="1"/>
</dbReference>
<dbReference type="FunFam" id="1.10.1410.10:FF:000003">
    <property type="entry name" value="non-canonical poly(A) RNA polymerase PAPD7"/>
    <property type="match status" value="1"/>
</dbReference>
<feature type="compositionally biased region" description="Low complexity" evidence="7">
    <location>
        <begin position="506"/>
        <end position="518"/>
    </location>
</feature>
<comment type="cofactor">
    <cofactor evidence="1">
        <name>Mn(2+)</name>
        <dbReference type="ChEBI" id="CHEBI:29035"/>
    </cofactor>
</comment>
<feature type="region of interest" description="Disordered" evidence="7">
    <location>
        <begin position="683"/>
        <end position="754"/>
    </location>
</feature>
<evidence type="ECO:0000256" key="1">
    <source>
        <dbReference type="ARBA" id="ARBA00001936"/>
    </source>
</evidence>
<dbReference type="InterPro" id="IPR043519">
    <property type="entry name" value="NT_sf"/>
</dbReference>
<dbReference type="CDD" id="cd05402">
    <property type="entry name" value="NT_PAP_TUTase"/>
    <property type="match status" value="1"/>
</dbReference>
<feature type="compositionally biased region" description="Low complexity" evidence="7">
    <location>
        <begin position="591"/>
        <end position="604"/>
    </location>
</feature>
<evidence type="ECO:0000259" key="8">
    <source>
        <dbReference type="Pfam" id="PF03828"/>
    </source>
</evidence>
<dbReference type="GO" id="GO:1990817">
    <property type="term" value="F:poly(A) RNA polymerase activity"/>
    <property type="evidence" value="ECO:0007669"/>
    <property type="project" value="UniProtKB-EC"/>
</dbReference>
<evidence type="ECO:0000313" key="11">
    <source>
        <dbReference type="Proteomes" id="UP000075885"/>
    </source>
</evidence>
<evidence type="ECO:0000256" key="4">
    <source>
        <dbReference type="ARBA" id="ARBA00022679"/>
    </source>
</evidence>
<dbReference type="Gene3D" id="3.30.460.10">
    <property type="entry name" value="Beta Polymerase, domain 2"/>
    <property type="match status" value="1"/>
</dbReference>
<feature type="region of interest" description="Disordered" evidence="7">
    <location>
        <begin position="364"/>
        <end position="420"/>
    </location>
</feature>
<feature type="compositionally biased region" description="Low complexity" evidence="7">
    <location>
        <begin position="548"/>
        <end position="566"/>
    </location>
</feature>
<evidence type="ECO:0000256" key="2">
    <source>
        <dbReference type="ARBA" id="ARBA00008593"/>
    </source>
</evidence>
<evidence type="ECO:0000256" key="6">
    <source>
        <dbReference type="ARBA" id="ARBA00022842"/>
    </source>
</evidence>
<dbReference type="GO" id="GO:0005730">
    <property type="term" value="C:nucleolus"/>
    <property type="evidence" value="ECO:0007669"/>
    <property type="project" value="TreeGrafter"/>
</dbReference>
<keyword evidence="4" id="KW-0808">Transferase</keyword>
<accession>A0A182PGS9</accession>
<dbReference type="SUPFAM" id="SSF81631">
    <property type="entry name" value="PAP/OAS1 substrate-binding domain"/>
    <property type="match status" value="1"/>
</dbReference>
<keyword evidence="11" id="KW-1185">Reference proteome</keyword>
<dbReference type="PANTHER" id="PTHR23092:SF15">
    <property type="entry name" value="INACTIVE NON-CANONICAL POLY(A) RNA POLYMERASE PROTEIN TRF4-2-RELATED"/>
    <property type="match status" value="1"/>
</dbReference>
<proteinExistence type="inferred from homology"/>
<dbReference type="Proteomes" id="UP000075885">
    <property type="component" value="Unassembled WGS sequence"/>
</dbReference>
<evidence type="ECO:0000259" key="9">
    <source>
        <dbReference type="Pfam" id="PF22600"/>
    </source>
</evidence>
<dbReference type="GO" id="GO:0031123">
    <property type="term" value="P:RNA 3'-end processing"/>
    <property type="evidence" value="ECO:0007669"/>
    <property type="project" value="TreeGrafter"/>
</dbReference>
<evidence type="ECO:0000313" key="10">
    <source>
        <dbReference type="EnsemblMetazoa" id="AEPI006138-PA"/>
    </source>
</evidence>
<feature type="compositionally biased region" description="Low complexity" evidence="7">
    <location>
        <begin position="611"/>
        <end position="623"/>
    </location>
</feature>
<comment type="similarity">
    <text evidence="2">Belongs to the DNA polymerase type-B-like family.</text>
</comment>
<dbReference type="Pfam" id="PF03828">
    <property type="entry name" value="PAP_assoc"/>
    <property type="match status" value="1"/>
</dbReference>
<dbReference type="EnsemblMetazoa" id="AEPI006138-RA">
    <property type="protein sequence ID" value="AEPI006138-PA"/>
    <property type="gene ID" value="AEPI006138"/>
</dbReference>
<dbReference type="PANTHER" id="PTHR23092">
    <property type="entry name" value="POLY(A) RNA POLYMERASE"/>
    <property type="match status" value="1"/>
</dbReference>
<protein>
    <recommendedName>
        <fullName evidence="3">polynucleotide adenylyltransferase</fullName>
        <ecNumber evidence="3">2.7.7.19</ecNumber>
    </recommendedName>
</protein>
<dbReference type="GO" id="GO:0003729">
    <property type="term" value="F:mRNA binding"/>
    <property type="evidence" value="ECO:0007669"/>
    <property type="project" value="TreeGrafter"/>
</dbReference>
<reference evidence="11" key="1">
    <citation type="submission" date="2013-03" db="EMBL/GenBank/DDBJ databases">
        <title>The Genome Sequence of Anopheles epiroticus epiroticus2.</title>
        <authorList>
            <consortium name="The Broad Institute Genomics Platform"/>
            <person name="Neafsey D.E."/>
            <person name="Howell P."/>
            <person name="Walker B."/>
            <person name="Young S.K."/>
            <person name="Zeng Q."/>
            <person name="Gargeya S."/>
            <person name="Fitzgerald M."/>
            <person name="Haas B."/>
            <person name="Abouelleil A."/>
            <person name="Allen A.W."/>
            <person name="Alvarado L."/>
            <person name="Arachchi H.M."/>
            <person name="Berlin A.M."/>
            <person name="Chapman S.B."/>
            <person name="Gainer-Dewar J."/>
            <person name="Goldberg J."/>
            <person name="Griggs A."/>
            <person name="Gujja S."/>
            <person name="Hansen M."/>
            <person name="Howarth C."/>
            <person name="Imamovic A."/>
            <person name="Ireland A."/>
            <person name="Larimer J."/>
            <person name="McCowan C."/>
            <person name="Murphy C."/>
            <person name="Pearson M."/>
            <person name="Poon T.W."/>
            <person name="Priest M."/>
            <person name="Roberts A."/>
            <person name="Saif S."/>
            <person name="Shea T."/>
            <person name="Sisk P."/>
            <person name="Sykes S."/>
            <person name="Wortman J."/>
            <person name="Nusbaum C."/>
            <person name="Birren B."/>
        </authorList>
    </citation>
    <scope>NUCLEOTIDE SEQUENCE [LARGE SCALE GENOMIC DNA]</scope>
    <source>
        <strain evidence="11">Epiroticus2</strain>
    </source>
</reference>
<reference evidence="10" key="2">
    <citation type="submission" date="2020-05" db="UniProtKB">
        <authorList>
            <consortium name="EnsemblMetazoa"/>
        </authorList>
    </citation>
    <scope>IDENTIFICATION</scope>
    <source>
        <strain evidence="10">Epiroticus2</strain>
    </source>
</reference>
<keyword evidence="6" id="KW-0460">Magnesium</keyword>
<feature type="domain" description="Poly(A) RNA polymerase mitochondrial-like central palm" evidence="9">
    <location>
        <begin position="9"/>
        <end position="139"/>
    </location>
</feature>
<feature type="region of interest" description="Disordered" evidence="7">
    <location>
        <begin position="546"/>
        <end position="651"/>
    </location>
</feature>
<evidence type="ECO:0000256" key="5">
    <source>
        <dbReference type="ARBA" id="ARBA00022723"/>
    </source>
</evidence>
<dbReference type="GO" id="GO:0043634">
    <property type="term" value="P:polyadenylation-dependent ncRNA catabolic process"/>
    <property type="evidence" value="ECO:0007669"/>
    <property type="project" value="TreeGrafter"/>
</dbReference>
<feature type="domain" description="PAP-associated" evidence="8">
    <location>
        <begin position="195"/>
        <end position="254"/>
    </location>
</feature>
<dbReference type="Pfam" id="PF22600">
    <property type="entry name" value="MTPAP-like_central"/>
    <property type="match status" value="1"/>
</dbReference>
<dbReference type="Gene3D" id="1.10.1410.10">
    <property type="match status" value="1"/>
</dbReference>
<dbReference type="EC" id="2.7.7.19" evidence="3"/>
<feature type="region of interest" description="Disordered" evidence="7">
    <location>
        <begin position="502"/>
        <end position="530"/>
    </location>
</feature>
<keyword evidence="5" id="KW-0479">Metal-binding</keyword>
<evidence type="ECO:0000256" key="3">
    <source>
        <dbReference type="ARBA" id="ARBA00012388"/>
    </source>
</evidence>
<dbReference type="SUPFAM" id="SSF81301">
    <property type="entry name" value="Nucleotidyltransferase"/>
    <property type="match status" value="1"/>
</dbReference>
<dbReference type="InterPro" id="IPR002058">
    <property type="entry name" value="PAP_assoc"/>
</dbReference>
<dbReference type="GO" id="GO:0046872">
    <property type="term" value="F:metal ion binding"/>
    <property type="evidence" value="ECO:0007669"/>
    <property type="project" value="UniProtKB-KW"/>
</dbReference>
<feature type="compositionally biased region" description="Gly residues" evidence="7">
    <location>
        <begin position="743"/>
        <end position="754"/>
    </location>
</feature>
<evidence type="ECO:0000256" key="7">
    <source>
        <dbReference type="SAM" id="MobiDB-lite"/>
    </source>
</evidence>
<sequence>MPSNHLLILHQEIEQFYAHMIATPTEHALRVKVVSRIEQIVLNLWPSARVEMFGSFRTGLYLPTSDIDLVVIGQWTMLPLRTLEMELINQGIAEPNSVRVLDKASVPIVKLTDRQTQVKVDISFNMESGVQSAKLIKGFKREYPVLEKLVLVLKQFLLQRDLNEVFTGGISSYSLILMCISFLQQHHQKPNVGSNLGVLLIEFFELYGRKFNYMKIGISVKSGRYIPKEELQREMIDGHRPSLLCIEDPLTPGNDIGRSSYGALHVKQAFEYAYIVLVQAVLPLDKHLNDCNRQSILGRIIRVTDEVIEYRKWIKDTFEDKLTRQPSLQPLNTTTVLLTDHYLPLQTQQQQGRHLPQQTIIHHIHQQQYPPRQVMRRRPSTSSVELSEESMDSDGGGGGASGDFHCVRDMSPSASAAGLTTRSPPIELHELQQNGGGGPTTIVMLSTAAPHHQHDLLIEENNLLNMTHHQHQQHQQQQQLSADPNGIVDAPQVINYNNMNNRRIVPSSNQSQHQQQPPLIGGGTKSVPYSRNSSERILATGNSNYAVQQQPSHHQHHPSQQQQQSSVSNGLVRHNSKNRRSITNTTMLKMPPTTSSPPSSYPSPDGIGLTSGVSNNSSNGSNNLVPAGMHINDENNLHYHRSGSPKTTATGTNVVVGGLPLLPSNALTGSGSNMLTIITTGGGVGSSSANSTSDSNKKSSHSGTNSSKRKKTVSPGEKKSGSSGPMVGTPASTLTGYGLTMAGTGGGTGVTDSR</sequence>
<dbReference type="STRING" id="199890.A0A182PGS9"/>
<dbReference type="VEuPathDB" id="VectorBase:AEPI006138"/>
<dbReference type="InterPro" id="IPR045862">
    <property type="entry name" value="Trf4-like"/>
</dbReference>
<dbReference type="GO" id="GO:0031499">
    <property type="term" value="C:TRAMP complex"/>
    <property type="evidence" value="ECO:0007669"/>
    <property type="project" value="TreeGrafter"/>
</dbReference>
<dbReference type="InterPro" id="IPR054708">
    <property type="entry name" value="MTPAP-like_central"/>
</dbReference>
<name>A0A182PGS9_9DIPT</name>
<dbReference type="AlphaFoldDB" id="A0A182PGS9"/>
<organism evidence="10 11">
    <name type="scientific">Anopheles epiroticus</name>
    <dbReference type="NCBI Taxonomy" id="199890"/>
    <lineage>
        <taxon>Eukaryota</taxon>
        <taxon>Metazoa</taxon>
        <taxon>Ecdysozoa</taxon>
        <taxon>Arthropoda</taxon>
        <taxon>Hexapoda</taxon>
        <taxon>Insecta</taxon>
        <taxon>Pterygota</taxon>
        <taxon>Neoptera</taxon>
        <taxon>Endopterygota</taxon>
        <taxon>Diptera</taxon>
        <taxon>Nematocera</taxon>
        <taxon>Culicoidea</taxon>
        <taxon>Culicidae</taxon>
        <taxon>Anophelinae</taxon>
        <taxon>Anopheles</taxon>
    </lineage>
</organism>